<sequence length="56" mass="6562">MSWFNGPPTHLSRIWPRLKDGMLRLLMGRRFMSSLDSNRAAADHLDRALKELLERP</sequence>
<comment type="caution">
    <text evidence="1">The sequence shown here is derived from an EMBL/GenBank/DDBJ whole genome shotgun (WGS) entry which is preliminary data.</text>
</comment>
<proteinExistence type="predicted"/>
<accession>A0A2T0RXL1</accession>
<name>A0A2T0RXL1_9RHOB</name>
<dbReference type="EMBL" id="PVTD01000001">
    <property type="protein sequence ID" value="PRY25924.1"/>
    <property type="molecule type" value="Genomic_DNA"/>
</dbReference>
<gene>
    <name evidence="1" type="ORF">CLV78_10114</name>
</gene>
<evidence type="ECO:0000313" key="2">
    <source>
        <dbReference type="Proteomes" id="UP000239480"/>
    </source>
</evidence>
<dbReference type="AlphaFoldDB" id="A0A2T0RXL1"/>
<reference evidence="1 2" key="1">
    <citation type="submission" date="2018-03" db="EMBL/GenBank/DDBJ databases">
        <title>Genomic Encyclopedia of Archaeal and Bacterial Type Strains, Phase II (KMG-II): from individual species to whole genera.</title>
        <authorList>
            <person name="Goeker M."/>
        </authorList>
    </citation>
    <scope>NUCLEOTIDE SEQUENCE [LARGE SCALE GENOMIC DNA]</scope>
    <source>
        <strain evidence="1 2">DSM 29328</strain>
    </source>
</reference>
<dbReference type="Proteomes" id="UP000239480">
    <property type="component" value="Unassembled WGS sequence"/>
</dbReference>
<evidence type="ECO:0000313" key="1">
    <source>
        <dbReference type="EMBL" id="PRY25924.1"/>
    </source>
</evidence>
<organism evidence="1 2">
    <name type="scientific">Aliiruegeria haliotis</name>
    <dbReference type="NCBI Taxonomy" id="1280846"/>
    <lineage>
        <taxon>Bacteria</taxon>
        <taxon>Pseudomonadati</taxon>
        <taxon>Pseudomonadota</taxon>
        <taxon>Alphaproteobacteria</taxon>
        <taxon>Rhodobacterales</taxon>
        <taxon>Roseobacteraceae</taxon>
        <taxon>Aliiruegeria</taxon>
    </lineage>
</organism>
<keyword evidence="2" id="KW-1185">Reference proteome</keyword>
<protein>
    <submittedName>
        <fullName evidence="1">Uncharacterized protein</fullName>
    </submittedName>
</protein>